<evidence type="ECO:0008006" key="5">
    <source>
        <dbReference type="Google" id="ProtNLM"/>
    </source>
</evidence>
<dbReference type="GO" id="GO:0045493">
    <property type="term" value="P:xylan catabolic process"/>
    <property type="evidence" value="ECO:0007669"/>
    <property type="project" value="InterPro"/>
</dbReference>
<dbReference type="InterPro" id="IPR044993">
    <property type="entry name" value="BXL"/>
</dbReference>
<dbReference type="InterPro" id="IPR036962">
    <property type="entry name" value="Glyco_hydro_3_N_sf"/>
</dbReference>
<accession>A0A9R0QDY2</accession>
<dbReference type="EMBL" id="LT934111">
    <property type="protein sequence ID" value="VAH09713.1"/>
    <property type="molecule type" value="Genomic_DNA"/>
</dbReference>
<evidence type="ECO:0000313" key="4">
    <source>
        <dbReference type="Proteomes" id="UP000324705"/>
    </source>
</evidence>
<dbReference type="InterPro" id="IPR017853">
    <property type="entry name" value="GH"/>
</dbReference>
<dbReference type="PANTHER" id="PTHR42721">
    <property type="entry name" value="SUGAR HYDROLASE-RELATED"/>
    <property type="match status" value="1"/>
</dbReference>
<keyword evidence="4" id="KW-1185">Reference proteome</keyword>
<feature type="compositionally biased region" description="Low complexity" evidence="2">
    <location>
        <begin position="49"/>
        <end position="82"/>
    </location>
</feature>
<feature type="compositionally biased region" description="Polar residues" evidence="2">
    <location>
        <begin position="83"/>
        <end position="92"/>
    </location>
</feature>
<dbReference type="Gramene" id="TRITD1Av1G202300.1">
    <property type="protein sequence ID" value="TRITD1Av1G202300.1"/>
    <property type="gene ID" value="TRITD1Av1G202300"/>
</dbReference>
<evidence type="ECO:0000256" key="1">
    <source>
        <dbReference type="ARBA" id="ARBA00022801"/>
    </source>
</evidence>
<sequence length="111" mass="11914">MHNVGLAGLTFWSPNINIFRDPRWGRGQETPGEDPLLASKYAVGYITGSRTPAPAASPTARSRSPHAASTTLPTTSTTGRASSDTPSTQSLFPATAERCTPAEDQMIRERR</sequence>
<name>A0A9R0QDY2_TRITD</name>
<dbReference type="PANTHER" id="PTHR42721:SF14">
    <property type="entry name" value="BETA-D-XYLOSIDASE 4-RELATED"/>
    <property type="match status" value="1"/>
</dbReference>
<dbReference type="SUPFAM" id="SSF51445">
    <property type="entry name" value="(Trans)glycosidases"/>
    <property type="match status" value="1"/>
</dbReference>
<evidence type="ECO:0000256" key="2">
    <source>
        <dbReference type="SAM" id="MobiDB-lite"/>
    </source>
</evidence>
<gene>
    <name evidence="3" type="ORF">TRITD_1Av1G202300</name>
</gene>
<keyword evidence="1" id="KW-0378">Hydrolase</keyword>
<organism evidence="3 4">
    <name type="scientific">Triticum turgidum subsp. durum</name>
    <name type="common">Durum wheat</name>
    <name type="synonym">Triticum durum</name>
    <dbReference type="NCBI Taxonomy" id="4567"/>
    <lineage>
        <taxon>Eukaryota</taxon>
        <taxon>Viridiplantae</taxon>
        <taxon>Streptophyta</taxon>
        <taxon>Embryophyta</taxon>
        <taxon>Tracheophyta</taxon>
        <taxon>Spermatophyta</taxon>
        <taxon>Magnoliopsida</taxon>
        <taxon>Liliopsida</taxon>
        <taxon>Poales</taxon>
        <taxon>Poaceae</taxon>
        <taxon>BOP clade</taxon>
        <taxon>Pooideae</taxon>
        <taxon>Triticodae</taxon>
        <taxon>Triticeae</taxon>
        <taxon>Triticinae</taxon>
        <taxon>Triticum</taxon>
    </lineage>
</organism>
<feature type="region of interest" description="Disordered" evidence="2">
    <location>
        <begin position="48"/>
        <end position="111"/>
    </location>
</feature>
<proteinExistence type="predicted"/>
<reference evidence="3 4" key="1">
    <citation type="submission" date="2017-09" db="EMBL/GenBank/DDBJ databases">
        <authorList>
            <consortium name="International Durum Wheat Genome Sequencing Consortium (IDWGSC)"/>
            <person name="Milanesi L."/>
        </authorList>
    </citation>
    <scope>NUCLEOTIDE SEQUENCE [LARGE SCALE GENOMIC DNA]</scope>
    <source>
        <strain evidence="4">cv. Svevo</strain>
    </source>
</reference>
<evidence type="ECO:0000313" key="3">
    <source>
        <dbReference type="EMBL" id="VAH09713.1"/>
    </source>
</evidence>
<dbReference type="GO" id="GO:0009044">
    <property type="term" value="F:xylan 1,4-beta-xylosidase activity"/>
    <property type="evidence" value="ECO:0007669"/>
    <property type="project" value="InterPro"/>
</dbReference>
<dbReference type="GO" id="GO:0048046">
    <property type="term" value="C:apoplast"/>
    <property type="evidence" value="ECO:0007669"/>
    <property type="project" value="TreeGrafter"/>
</dbReference>
<dbReference type="AlphaFoldDB" id="A0A9R0QDY2"/>
<dbReference type="GO" id="GO:0046556">
    <property type="term" value="F:alpha-L-arabinofuranosidase activity"/>
    <property type="evidence" value="ECO:0007669"/>
    <property type="project" value="TreeGrafter"/>
</dbReference>
<protein>
    <recommendedName>
        <fullName evidence="5">Glycoside hydrolase family 3 N-terminal domain-containing protein</fullName>
    </recommendedName>
</protein>
<dbReference type="Gene3D" id="3.20.20.300">
    <property type="entry name" value="Glycoside hydrolase, family 3, N-terminal domain"/>
    <property type="match status" value="1"/>
</dbReference>
<dbReference type="GO" id="GO:0031222">
    <property type="term" value="P:arabinan catabolic process"/>
    <property type="evidence" value="ECO:0007669"/>
    <property type="project" value="TreeGrafter"/>
</dbReference>
<dbReference type="Proteomes" id="UP000324705">
    <property type="component" value="Chromosome 1A"/>
</dbReference>